<evidence type="ECO:0000313" key="1">
    <source>
        <dbReference type="EMBL" id="SJZ35741.1"/>
    </source>
</evidence>
<reference evidence="1 2" key="1">
    <citation type="submission" date="2017-02" db="EMBL/GenBank/DDBJ databases">
        <authorList>
            <person name="Peterson S.W."/>
        </authorList>
    </citation>
    <scope>NUCLEOTIDE SEQUENCE [LARGE SCALE GENOMIC DNA]</scope>
    <source>
        <strain evidence="1 2">ATCC 51222</strain>
    </source>
</reference>
<gene>
    <name evidence="1" type="ORF">SAMN02745114_00206</name>
</gene>
<dbReference type="InterPro" id="IPR012460">
    <property type="entry name" value="DUF1667"/>
</dbReference>
<name>A0A1T4JZZ2_9FIRM</name>
<dbReference type="EMBL" id="FUWW01000002">
    <property type="protein sequence ID" value="SJZ35741.1"/>
    <property type="molecule type" value="Genomic_DNA"/>
</dbReference>
<dbReference type="Proteomes" id="UP000190657">
    <property type="component" value="Unassembled WGS sequence"/>
</dbReference>
<sequence length="116" mass="12866">MTNLICIMCPKGCHLKVDEKHDYAVTGNNCPKGAEYGHNELKNPTRVITSTVRLNSKNACRLPVKTDGEIPKYMMEEAMRLLDKAEVTAPVKVGDVVIDNVFRTGVNFVATKTVEE</sequence>
<dbReference type="STRING" id="290054.SAMN02745114_00206"/>
<dbReference type="OrthoDB" id="9811531at2"/>
<dbReference type="Gene3D" id="3.10.530.10">
    <property type="entry name" value="CPE0013-like"/>
    <property type="match status" value="1"/>
</dbReference>
<dbReference type="AlphaFoldDB" id="A0A1T4JZZ2"/>
<dbReference type="PANTHER" id="PTHR39450">
    <property type="entry name" value="MOLYBDOPTERIN OXIDOREDUCTASE, 4FE-4S CLUSTER-BINDING SUBUNIT"/>
    <property type="match status" value="1"/>
</dbReference>
<dbReference type="Pfam" id="PF07892">
    <property type="entry name" value="DUF1667"/>
    <property type="match status" value="1"/>
</dbReference>
<organism evidence="1 2">
    <name type="scientific">Eubacterium coprostanoligenes</name>
    <dbReference type="NCBI Taxonomy" id="290054"/>
    <lineage>
        <taxon>Bacteria</taxon>
        <taxon>Bacillati</taxon>
        <taxon>Bacillota</taxon>
        <taxon>Clostridia</taxon>
        <taxon>Eubacteriales</taxon>
        <taxon>Eubacteriaceae</taxon>
        <taxon>Eubacterium</taxon>
    </lineage>
</organism>
<proteinExistence type="predicted"/>
<dbReference type="RefSeq" id="WP_078767712.1">
    <property type="nucleotide sequence ID" value="NZ_FUWW01000002.1"/>
</dbReference>
<dbReference type="InterPro" id="IPR036593">
    <property type="entry name" value="CPE0013-like_sf"/>
</dbReference>
<dbReference type="PANTHER" id="PTHR39450:SF1">
    <property type="entry name" value="DUF1667 DOMAIN-CONTAINING PROTEIN"/>
    <property type="match status" value="1"/>
</dbReference>
<dbReference type="SUPFAM" id="SSF160148">
    <property type="entry name" value="CPE0013-like"/>
    <property type="match status" value="1"/>
</dbReference>
<keyword evidence="2" id="KW-1185">Reference proteome</keyword>
<protein>
    <submittedName>
        <fullName evidence="1">CxxC motif-containing protein</fullName>
    </submittedName>
</protein>
<evidence type="ECO:0000313" key="2">
    <source>
        <dbReference type="Proteomes" id="UP000190657"/>
    </source>
</evidence>
<accession>A0A1T4JZZ2</accession>